<evidence type="ECO:0000256" key="10">
    <source>
        <dbReference type="RuleBase" id="RU362123"/>
    </source>
</evidence>
<keyword evidence="10" id="KW-0735">Signal-anchor</keyword>
<dbReference type="SUPFAM" id="SSF74653">
    <property type="entry name" value="TolA/TonB C-terminal domain"/>
    <property type="match status" value="1"/>
</dbReference>
<dbReference type="NCBIfam" id="TIGR01352">
    <property type="entry name" value="tonB_Cterm"/>
    <property type="match status" value="1"/>
</dbReference>
<comment type="subcellular location">
    <subcellularLocation>
        <location evidence="1 10">Cell inner membrane</location>
        <topology evidence="1 10">Single-pass membrane protein</topology>
        <orientation evidence="1 10">Periplasmic side</orientation>
    </subcellularLocation>
</comment>
<keyword evidence="5 10" id="KW-0997">Cell inner membrane</keyword>
<comment type="caution">
    <text evidence="12">The sequence shown here is derived from an EMBL/GenBank/DDBJ whole genome shotgun (WGS) entry which is preliminary data.</text>
</comment>
<dbReference type="PROSITE" id="PS52015">
    <property type="entry name" value="TONB_CTD"/>
    <property type="match status" value="1"/>
</dbReference>
<evidence type="ECO:0000256" key="6">
    <source>
        <dbReference type="ARBA" id="ARBA00022692"/>
    </source>
</evidence>
<dbReference type="Gene3D" id="3.30.2420.10">
    <property type="entry name" value="TonB"/>
    <property type="match status" value="1"/>
</dbReference>
<dbReference type="Proteomes" id="UP000094936">
    <property type="component" value="Unassembled WGS sequence"/>
</dbReference>
<keyword evidence="3 10" id="KW-0813">Transport</keyword>
<evidence type="ECO:0000256" key="3">
    <source>
        <dbReference type="ARBA" id="ARBA00022448"/>
    </source>
</evidence>
<keyword evidence="8 10" id="KW-1133">Transmembrane helix</keyword>
<evidence type="ECO:0000256" key="9">
    <source>
        <dbReference type="ARBA" id="ARBA00023136"/>
    </source>
</evidence>
<keyword evidence="13" id="KW-1185">Reference proteome</keyword>
<dbReference type="InterPro" id="IPR003538">
    <property type="entry name" value="TonB"/>
</dbReference>
<dbReference type="STRING" id="1080227.A8L45_16725"/>
<dbReference type="GO" id="GO:0015891">
    <property type="term" value="P:siderophore transport"/>
    <property type="evidence" value="ECO:0007669"/>
    <property type="project" value="InterPro"/>
</dbReference>
<comment type="similarity">
    <text evidence="2 10">Belongs to the TonB family.</text>
</comment>
<dbReference type="EMBL" id="LYBM01000034">
    <property type="protein sequence ID" value="ODA31542.1"/>
    <property type="molecule type" value="Genomic_DNA"/>
</dbReference>
<dbReference type="GO" id="GO:0030288">
    <property type="term" value="C:outer membrane-bounded periplasmic space"/>
    <property type="evidence" value="ECO:0007669"/>
    <property type="project" value="InterPro"/>
</dbReference>
<evidence type="ECO:0000256" key="4">
    <source>
        <dbReference type="ARBA" id="ARBA00022475"/>
    </source>
</evidence>
<dbReference type="GO" id="GO:0055085">
    <property type="term" value="P:transmembrane transport"/>
    <property type="evidence" value="ECO:0007669"/>
    <property type="project" value="InterPro"/>
</dbReference>
<feature type="transmembrane region" description="Helical" evidence="10">
    <location>
        <begin position="6"/>
        <end position="27"/>
    </location>
</feature>
<dbReference type="PANTHER" id="PTHR33446:SF14">
    <property type="entry name" value="PROTEIN TONB"/>
    <property type="match status" value="1"/>
</dbReference>
<dbReference type="GO" id="GO:0031992">
    <property type="term" value="F:energy transducer activity"/>
    <property type="evidence" value="ECO:0007669"/>
    <property type="project" value="InterPro"/>
</dbReference>
<accession>A0A1C3EE60</accession>
<keyword evidence="4 10" id="KW-1003">Cell membrane</keyword>
<protein>
    <recommendedName>
        <fullName evidence="10">Protein TonB</fullName>
    </recommendedName>
</protein>
<reference evidence="12 13" key="1">
    <citation type="submission" date="2016-05" db="EMBL/GenBank/DDBJ databases">
        <title>Genomic Taxonomy of the Vibrionaceae.</title>
        <authorList>
            <person name="Gomez-Gil B."/>
            <person name="Enciso-Ibarra J."/>
        </authorList>
    </citation>
    <scope>NUCLEOTIDE SEQUENCE [LARGE SCALE GENOMIC DNA]</scope>
    <source>
        <strain evidence="12 13">CAIM 1920</strain>
    </source>
</reference>
<evidence type="ECO:0000256" key="7">
    <source>
        <dbReference type="ARBA" id="ARBA00022927"/>
    </source>
</evidence>
<sequence length="220" mass="24679">MILRWLLSISASFFIVLILLVIMASLVHHKDYLPQTSNTKLTLDFFVTEPDSQTIRKVRQSLSTKPPIPPDQPAGFGKPEAIEAPISANLPLLTPTLSDRDAITIPGVSQQGMELGEIDIDDNMFLQHAESRPDFSPSLRIEPSYPLHARMRGIEGFVVLALSVDENGKPYNVEVKEANPRRVFEREAIRAVRQWRYPATGAQTTLTVRLEFTLSQQEGM</sequence>
<dbReference type="GO" id="GO:0015031">
    <property type="term" value="P:protein transport"/>
    <property type="evidence" value="ECO:0007669"/>
    <property type="project" value="UniProtKB-UniRule"/>
</dbReference>
<gene>
    <name evidence="12" type="ORF">A8L45_16725</name>
</gene>
<evidence type="ECO:0000313" key="13">
    <source>
        <dbReference type="Proteomes" id="UP000094936"/>
    </source>
</evidence>
<evidence type="ECO:0000259" key="11">
    <source>
        <dbReference type="PROSITE" id="PS52015"/>
    </source>
</evidence>
<dbReference type="RefSeq" id="WP_068904361.1">
    <property type="nucleotide sequence ID" value="NZ_JBHUIF010000028.1"/>
</dbReference>
<evidence type="ECO:0000313" key="12">
    <source>
        <dbReference type="EMBL" id="ODA31542.1"/>
    </source>
</evidence>
<dbReference type="InterPro" id="IPR006260">
    <property type="entry name" value="TonB/TolA_C"/>
</dbReference>
<dbReference type="Pfam" id="PF03544">
    <property type="entry name" value="TonB_C"/>
    <property type="match status" value="1"/>
</dbReference>
<dbReference type="AlphaFoldDB" id="A0A1C3EE60"/>
<dbReference type="OrthoDB" id="1628901at2"/>
<evidence type="ECO:0000256" key="2">
    <source>
        <dbReference type="ARBA" id="ARBA00006555"/>
    </source>
</evidence>
<dbReference type="PANTHER" id="PTHR33446">
    <property type="entry name" value="PROTEIN TONB-RELATED"/>
    <property type="match status" value="1"/>
</dbReference>
<proteinExistence type="inferred from homology"/>
<name>A0A1C3EE60_9GAMM</name>
<keyword evidence="7 10" id="KW-0653">Protein transport</keyword>
<dbReference type="GO" id="GO:0005886">
    <property type="term" value="C:plasma membrane"/>
    <property type="evidence" value="ECO:0007669"/>
    <property type="project" value="UniProtKB-SubCell"/>
</dbReference>
<dbReference type="InterPro" id="IPR051045">
    <property type="entry name" value="TonB-dependent_transducer"/>
</dbReference>
<dbReference type="InterPro" id="IPR037682">
    <property type="entry name" value="TonB_C"/>
</dbReference>
<organism evidence="12 13">
    <name type="scientific">Veronia pacifica</name>
    <dbReference type="NCBI Taxonomy" id="1080227"/>
    <lineage>
        <taxon>Bacteria</taxon>
        <taxon>Pseudomonadati</taxon>
        <taxon>Pseudomonadota</taxon>
        <taxon>Gammaproteobacteria</taxon>
        <taxon>Vibrionales</taxon>
        <taxon>Vibrionaceae</taxon>
        <taxon>Veronia</taxon>
    </lineage>
</organism>
<evidence type="ECO:0000256" key="1">
    <source>
        <dbReference type="ARBA" id="ARBA00004383"/>
    </source>
</evidence>
<evidence type="ECO:0000256" key="8">
    <source>
        <dbReference type="ARBA" id="ARBA00022989"/>
    </source>
</evidence>
<comment type="function">
    <text evidence="10">Interacts with outer membrane receptor proteins that carry out high-affinity binding and energy dependent uptake into the periplasmic space of specific substrates. It could act to transduce energy from the cytoplasmic membrane to specific energy-requiring processes in the outer membrane, resulting in the release into the periplasm of ligands bound by these outer membrane proteins.</text>
</comment>
<keyword evidence="9 10" id="KW-0472">Membrane</keyword>
<feature type="domain" description="TonB C-terminal" evidence="11">
    <location>
        <begin position="130"/>
        <end position="220"/>
    </location>
</feature>
<keyword evidence="6 10" id="KW-0812">Transmembrane</keyword>
<evidence type="ECO:0000256" key="5">
    <source>
        <dbReference type="ARBA" id="ARBA00022519"/>
    </source>
</evidence>
<dbReference type="PRINTS" id="PR01374">
    <property type="entry name" value="TONBPROTEIN"/>
</dbReference>